<dbReference type="SMR" id="A0A445DKV9"/>
<dbReference type="Gene3D" id="1.20.120.980">
    <property type="entry name" value="Serine carboxypeptidase S28, SKS domain"/>
    <property type="match status" value="1"/>
</dbReference>
<evidence type="ECO:0008006" key="9">
    <source>
        <dbReference type="Google" id="ProtNLM"/>
    </source>
</evidence>
<reference evidence="7 8" key="1">
    <citation type="submission" date="2019-01" db="EMBL/GenBank/DDBJ databases">
        <title>Sequencing of cultivated peanut Arachis hypogaea provides insights into genome evolution and oil improvement.</title>
        <authorList>
            <person name="Chen X."/>
        </authorList>
    </citation>
    <scope>NUCLEOTIDE SEQUENCE [LARGE SCALE GENOMIC DNA]</scope>
    <source>
        <strain evidence="8">cv. Fuhuasheng</strain>
        <tissue evidence="7">Leaves</tissue>
    </source>
</reference>
<dbReference type="Pfam" id="PF05577">
    <property type="entry name" value="Peptidase_S28"/>
    <property type="match status" value="1"/>
</dbReference>
<dbReference type="SUPFAM" id="SSF53474">
    <property type="entry name" value="alpha/beta-Hydrolases"/>
    <property type="match status" value="1"/>
</dbReference>
<comment type="similarity">
    <text evidence="1">Belongs to the peptidase S28 family.</text>
</comment>
<dbReference type="InterPro" id="IPR008758">
    <property type="entry name" value="Peptidase_S28"/>
</dbReference>
<proteinExistence type="inferred from homology"/>
<dbReference type="Gene3D" id="3.40.50.1820">
    <property type="entry name" value="alpha/beta hydrolase"/>
    <property type="match status" value="1"/>
</dbReference>
<dbReference type="Gramene" id="arahy.Tifrunner.gnm2.ann2.Ah04g019700.1">
    <property type="protein sequence ID" value="arahy.Tifrunner.gnm2.ann2.Ah04g019700.1-CDS"/>
    <property type="gene ID" value="arahy.Tifrunner.gnm2.ann2.Ah04g019700"/>
</dbReference>
<sequence>MHVLILKWFFLIIFLNTSTICVLGSKFPRLGIVSQNTKTKYHDHIVNISYYFTQKLDHFNYNPESYITFKQRYVIDFKNWDGSKSGAPIFVWFNAESSLEEGIVAAGFLKDNALYFGALLVYIEHRYYGKSFPFGSSEEALRNASTMGYFNSAQALADYADILLHVKKVFNAHDCPIIVYGGSYGGMLAAWFRLKYPHIAYGALASSAPILYFDGVAPKYGYYYIVSKDFRKISKSCYYTIQKSWYDIDEIAKKPHGLSILSKRFKICKKLKNVEVLKDHLKNIYSVGAQYNQPSVESICHAINNAANKTDKIGQIFEAFTLFNQLSNFSCYDIEGSDNAIDQSQDGKAWNWQTCSEIINPIGTEKDASMFQPRPFNMKNYLNLCKHQYGIIPVPHWITTYYGGQDIKLVFKRFASNIIFSNGLKDPYSSGGVLESLSTSLIAITTVNGSHCLDILPAQHSDPKWLIHQRHVEINIIASWIAEYQADRLIC</sequence>
<dbReference type="GO" id="GO:0070008">
    <property type="term" value="F:serine-type exopeptidase activity"/>
    <property type="evidence" value="ECO:0007669"/>
    <property type="project" value="InterPro"/>
</dbReference>
<dbReference type="InterPro" id="IPR042269">
    <property type="entry name" value="Ser_carbopepase_S28_SKS"/>
</dbReference>
<keyword evidence="4" id="KW-0378">Hydrolase</keyword>
<keyword evidence="2" id="KW-0645">Protease</keyword>
<keyword evidence="8" id="KW-1185">Reference proteome</keyword>
<dbReference type="STRING" id="3818.A0A445DKV9"/>
<dbReference type="PANTHER" id="PTHR11010">
    <property type="entry name" value="PROTEASE S28 PRO-X CARBOXYPEPTIDASE-RELATED"/>
    <property type="match status" value="1"/>
</dbReference>
<protein>
    <recommendedName>
        <fullName evidence="9">Lysosomal Pro-X carboxypeptidase</fullName>
    </recommendedName>
</protein>
<feature type="signal peptide" evidence="6">
    <location>
        <begin position="1"/>
        <end position="24"/>
    </location>
</feature>
<feature type="chain" id="PRO_5019048803" description="Lysosomal Pro-X carboxypeptidase" evidence="6">
    <location>
        <begin position="25"/>
        <end position="491"/>
    </location>
</feature>
<evidence type="ECO:0000256" key="2">
    <source>
        <dbReference type="ARBA" id="ARBA00022670"/>
    </source>
</evidence>
<evidence type="ECO:0000313" key="8">
    <source>
        <dbReference type="Proteomes" id="UP000289738"/>
    </source>
</evidence>
<organism evidence="7 8">
    <name type="scientific">Arachis hypogaea</name>
    <name type="common">Peanut</name>
    <dbReference type="NCBI Taxonomy" id="3818"/>
    <lineage>
        <taxon>Eukaryota</taxon>
        <taxon>Viridiplantae</taxon>
        <taxon>Streptophyta</taxon>
        <taxon>Embryophyta</taxon>
        <taxon>Tracheophyta</taxon>
        <taxon>Spermatophyta</taxon>
        <taxon>Magnoliopsida</taxon>
        <taxon>eudicotyledons</taxon>
        <taxon>Gunneridae</taxon>
        <taxon>Pentapetalae</taxon>
        <taxon>rosids</taxon>
        <taxon>fabids</taxon>
        <taxon>Fabales</taxon>
        <taxon>Fabaceae</taxon>
        <taxon>Papilionoideae</taxon>
        <taxon>50 kb inversion clade</taxon>
        <taxon>dalbergioids sensu lato</taxon>
        <taxon>Dalbergieae</taxon>
        <taxon>Pterocarpus clade</taxon>
        <taxon>Arachis</taxon>
    </lineage>
</organism>
<dbReference type="Proteomes" id="UP000289738">
    <property type="component" value="Chromosome A04"/>
</dbReference>
<dbReference type="InterPro" id="IPR029058">
    <property type="entry name" value="AB_hydrolase_fold"/>
</dbReference>
<accession>A0A445DKV9</accession>
<keyword evidence="3 6" id="KW-0732">Signal</keyword>
<evidence type="ECO:0000256" key="4">
    <source>
        <dbReference type="ARBA" id="ARBA00022801"/>
    </source>
</evidence>
<dbReference type="GO" id="GO:0008239">
    <property type="term" value="F:dipeptidyl-peptidase activity"/>
    <property type="evidence" value="ECO:0007669"/>
    <property type="project" value="TreeGrafter"/>
</dbReference>
<dbReference type="EMBL" id="SDMP01000004">
    <property type="protein sequence ID" value="RYR63702.1"/>
    <property type="molecule type" value="Genomic_DNA"/>
</dbReference>
<evidence type="ECO:0000256" key="3">
    <source>
        <dbReference type="ARBA" id="ARBA00022729"/>
    </source>
</evidence>
<keyword evidence="5" id="KW-0325">Glycoprotein</keyword>
<dbReference type="GO" id="GO:0006508">
    <property type="term" value="P:proteolysis"/>
    <property type="evidence" value="ECO:0007669"/>
    <property type="project" value="UniProtKB-KW"/>
</dbReference>
<dbReference type="PANTHER" id="PTHR11010:SF110">
    <property type="entry name" value="PROLYLCARBOXYPEPTIDASE-LIKE PROTEIN-RELATED"/>
    <property type="match status" value="1"/>
</dbReference>
<evidence type="ECO:0000313" key="7">
    <source>
        <dbReference type="EMBL" id="RYR63702.1"/>
    </source>
</evidence>
<evidence type="ECO:0000256" key="5">
    <source>
        <dbReference type="ARBA" id="ARBA00023180"/>
    </source>
</evidence>
<evidence type="ECO:0000256" key="1">
    <source>
        <dbReference type="ARBA" id="ARBA00011079"/>
    </source>
</evidence>
<gene>
    <name evidence="7" type="ORF">Ahy_A04g021473</name>
</gene>
<name>A0A445DKV9_ARAHY</name>
<dbReference type="AlphaFoldDB" id="A0A445DKV9"/>
<comment type="caution">
    <text evidence="7">The sequence shown here is derived from an EMBL/GenBank/DDBJ whole genome shotgun (WGS) entry which is preliminary data.</text>
</comment>
<evidence type="ECO:0000256" key="6">
    <source>
        <dbReference type="SAM" id="SignalP"/>
    </source>
</evidence>